<evidence type="ECO:0000256" key="5">
    <source>
        <dbReference type="ARBA" id="ARBA00023157"/>
    </source>
</evidence>
<dbReference type="PANTHER" id="PTHR19277">
    <property type="entry name" value="PENTRAXIN"/>
    <property type="match status" value="1"/>
</dbReference>
<evidence type="ECO:0000259" key="6">
    <source>
        <dbReference type="SMART" id="SM00560"/>
    </source>
</evidence>
<dbReference type="InterPro" id="IPR013320">
    <property type="entry name" value="ConA-like_dom_sf"/>
</dbReference>
<reference evidence="7 8" key="1">
    <citation type="submission" date="2007-01" db="EMBL/GenBank/DDBJ databases">
        <authorList>
            <person name="Haygood M."/>
            <person name="Podell S."/>
            <person name="Anderson C."/>
            <person name="Hopkinson B."/>
            <person name="Roe K."/>
            <person name="Barbeau K."/>
            <person name="Gaasterland T."/>
            <person name="Ferriera S."/>
            <person name="Johnson J."/>
            <person name="Kravitz S."/>
            <person name="Beeson K."/>
            <person name="Sutton G."/>
            <person name="Rogers Y.-H."/>
            <person name="Friedman R."/>
            <person name="Frazier M."/>
            <person name="Venter J.C."/>
        </authorList>
    </citation>
    <scope>NUCLEOTIDE SEQUENCE [LARGE SCALE GENOMIC DNA]</scope>
    <source>
        <strain evidence="7 8">ATCC 23134</strain>
    </source>
</reference>
<dbReference type="Pfam" id="PF13385">
    <property type="entry name" value="Laminin_G_3"/>
    <property type="match status" value="3"/>
</dbReference>
<dbReference type="NCBIfam" id="TIGR04183">
    <property type="entry name" value="Por_Secre_tail"/>
    <property type="match status" value="1"/>
</dbReference>
<keyword evidence="8" id="KW-1185">Reference proteome</keyword>
<sequence length="2905" mass="315392">MKIHKQLYLLSGLLALLLLGSHQSLRAQSHGILRMNAINYASHFNTGIDLQAALSAGIAQEASIEFWIRSTFANNDWQLTDILGNDQSFSLKMTAGNQLVVRLGGTSQTIDLSGTVQASTWHHVTLVYKFQVLQIYINGHKQAEVSANLATPHPRYLYFHRKRDQHSLLEIAEIRTWNKARTEGDIDANWLRSFTKLNEVELTNLIDNRGLYMLLGQYEKASVATSMLDSLDTMQWRDALAGSPKMGQGIRSYKGITTTLEVRDDIEHPIFLNDKILLSASKGAHPDKVVLAWPHIKGATSYNIFKNDSQIGSVNAGSSVGDQLTFEVKSNILPGETDLYKVKANGEVSSTGLDYGFVFHNGKISGTVASSSQVGTPEAAITLKGDGGLPGHALGLAKNSKPLLVKNVDVFKKSGAASDFMIEFWYKGATTDPNTVFALGNVQVQMQAGNAVEATNGDGTSYLVYTNPAGDDQWHHYAIVWSAIGGRIYIDGALVANNTTAYAYSNIGVLNAWSINASAGTDYALDELRVWGVKRGIVRVDEATHRDETDEEWMTSLDKQVHNHAPYMISGNQDTYENLWLYYRFDLDAEKEVYNQASRTAGRYVAKTTEVLPRIAINHDLQYVVYTNDFGNYVMEGLNFGNSSTGFIVAPVKTNHLFNPVAKNVLLQSSVQASDYTKSEVDFTDESQFNISGNVFYHEEGIEYPVPAGQSFQFASGLNPTALDYLMINDEGGAPVGSDNFGQYNLSLPIGLQHFQVTNREQLRSFGAQSLKFDGINDYAKSESTFIAPSNGATWSGWIKRDDFTEGQVPTLQTIMQVGNIRLVLRNNTFLALYKADVSLAELPFGSSTGWQFFAFTYDNTTQILHLYTGASSMVASATTIASSELAGFVHLGAEGSNLTENLKAHLHLIEKRDVVYNKPTLDDLKAGNYIEDDDHHLTHSYAFGESAQSLRVVSNTAHSQGHALNLLNDVSDESTMPLFDGSMANAYTRKYKYEYEAQGAFAQGEKQVWNVTQPESSINFYNHTRYGITGNIIIPCNNSIGLWDVTIERTDVTSPAFSKTFTAGTTPSASDIFNGDGTVFTVDNLLPGIYKVTLTNQADPAIVKTQFGIDITKGWATVGVEYRSPLQVKASVVDILDKTQGWTPFDATSATNYCATNNNFILEQQQQYRVRLEFFEQYGDSKCYSANTNYYVSGDLPQYHGKDEVVGSSPDAPFTSATGIDTVAIWTAYPNFTGEHTRQLTINATDRQATASLTAWVVGVVQDENQTFTLTFPNVKQVLYDPPGDGSSTTWGKGATINSSSSLINTGSVKLATKITAGTKHSAYMGAWVGLGGGSVVLYESSTGEVSAGGAVSENIRIGGGKTSTNALSFNTNISTPQGASPLPGEQSDMFFGTSDIMYLGTGKTISVEGCTATLTQNDPTTSVETGATFVFTRFSIENKLIPSLHTLITSLRAGLNDSDAENKNREDLSANDRGKVDTIKNRLGDIRKWQEALNKTITSRQQVFQGTNNDPFTMKNEAGTKSLPTGPVALSGQANLSFAIGKNATTSKVVNVKNTLDFTKYFKTNATVFSVKYNLDSEISLSHEIDSQTGSGSEDTEAFTINLFDKDVNDQFSMRFRQDPDYPTPIIVARAGESMCPVEQHTLARQGVEIVAANSLAWAELTGEAVFDITISNTQKANEATNGGFAKTYKLKVPAADLPSGTSVRVEGLGNLLIPRTYTLEPGEAKVLRVFVKRTEASSPTEFTNIPLVFYSACDESILEMYEGEKIGEEFLKGEDKRAVVYNSDGTEYVRLRDVVKLNAYFHAPCAGSIEVAAPTTNWVVNSTAKNTLPFKLKPVTPHATFAKVRLEFALPSSDDIQFAKEVTLAELGTPDAQGYYSYHLNTTAIGADQAYRVRVVPICGSALEDWEVNNPSEWITGNVQRATPTIIEVSPLNGSTTASALATATYNKTLNANGVNPLNVSLRGILGSVEYVPTSALFDQVADQITIPDQNVLDLDSSYTVEFWVKPNKLHSSVLSTPIVSKGTNWNISFIQGNKIYAGQGSAFTDESLDLDDWSHVAVVFIKGKAINTLKIYLNGRLTKSVSAGIQHFAADASDLVIGQANGLEGFRGGLDEVRIWNKALQEANIRTNMKKRLIGTEAGLQAYYVLDNIALDGEAIRDFTGKTSGTTSNGVSFITKGQAAPLNIETIVHDIPVAVSTSADLTQVIVQPVATFAPELLEGALLTATINDDAIKDAFGNPAAGRSWTFRVDGNNIGWNKANHTVVQTTGTSQLFDLSLVSTNAAEVQYQLTEVPMWLNITNNAALANGVYTLPGGHTHAMSFATAPWLSAGTYYGQVKAKITQGAALLGYETLDIKVIVSCDESHLTVSPADFTFSMSAQLTIQKAGQAYTDAIGKTLLVRNSQGALVGRGTVQAVGNTAVASLNVYANEASPTNATCTVYLWDGTACQENPIGTVEFANGVTLNTTLDADYSGKAQYAINLLGKNHWLSFRATDVPGGKTLSLNQVTGFQVNDAIQTQGMDALTEIIYDGAQWKDAAGNVHANFLLDVTKSYLVTCHNGGSRALQVTGYQADRSQTIDLVANPDNGNDADNNALGYTRTDAITTVQAMSRLNPDPSIGDVLISKEGLAQYTLVNGTGTWVGSLTHLIPNQGYKIKVTNVSTLKYSSTSNLSLRKSSQVAAPVKAVVADAQRLRLSVNVGDYKYSSHVIGVLQSDEGLQNEQDYMVVAFADNQVRGVAIPQQIEGKWYYFLTAYTNQTGEQLDFQLVTRASGEAYALENVMGLTPSALQGKIADPYVFRLRKDVSAATQVGEAGLQLYQNKPNPANAQTAIAYYLPKAGQVTLAVTNNLGQTVRTLVKGFQSKGAHQVVWTLKNQTGKQVPKGVYLYTLKTAQGVLTKRLIIH</sequence>
<keyword evidence="3" id="KW-0732">Signal</keyword>
<dbReference type="Gene3D" id="2.60.120.200">
    <property type="match status" value="4"/>
</dbReference>
<feature type="domain" description="LamG-like jellyroll fold" evidence="6">
    <location>
        <begin position="2000"/>
        <end position="2127"/>
    </location>
</feature>
<keyword evidence="5" id="KW-1015">Disulfide bond</keyword>
<dbReference type="InterPro" id="IPR025965">
    <property type="entry name" value="FlgD/Vpr_Ig-like"/>
</dbReference>
<evidence type="ECO:0000256" key="3">
    <source>
        <dbReference type="ARBA" id="ARBA00022729"/>
    </source>
</evidence>
<dbReference type="EMBL" id="AAWS01000048">
    <property type="protein sequence ID" value="EAY25449.1"/>
    <property type="molecule type" value="Genomic_DNA"/>
</dbReference>
<dbReference type="Pfam" id="PF13860">
    <property type="entry name" value="FlgD_ig"/>
    <property type="match status" value="1"/>
</dbReference>
<dbReference type="GO" id="GO:0046872">
    <property type="term" value="F:metal ion binding"/>
    <property type="evidence" value="ECO:0007669"/>
    <property type="project" value="UniProtKB-KW"/>
</dbReference>
<evidence type="ECO:0000256" key="2">
    <source>
        <dbReference type="ARBA" id="ARBA00022723"/>
    </source>
</evidence>
<proteinExistence type="predicted"/>
<dbReference type="InterPro" id="IPR051360">
    <property type="entry name" value="Neuronal_Pentraxin_Related"/>
</dbReference>
<evidence type="ECO:0000313" key="8">
    <source>
        <dbReference type="Proteomes" id="UP000004095"/>
    </source>
</evidence>
<dbReference type="RefSeq" id="WP_002702762.1">
    <property type="nucleotide sequence ID" value="NZ_AAWS01000048.1"/>
</dbReference>
<dbReference type="Gene3D" id="2.60.40.4070">
    <property type="match status" value="1"/>
</dbReference>
<dbReference type="OrthoDB" id="976756at2"/>
<dbReference type="eggNOG" id="COG3291">
    <property type="taxonomic scope" value="Bacteria"/>
</dbReference>
<name>A1ZVW7_MICM2</name>
<protein>
    <recommendedName>
        <fullName evidence="6">LamG-like jellyroll fold domain-containing protein</fullName>
    </recommendedName>
</protein>
<dbReference type="InterPro" id="IPR006558">
    <property type="entry name" value="LamG-like"/>
</dbReference>
<keyword evidence="2" id="KW-0479">Metal-binding</keyword>
<dbReference type="GO" id="GO:0005975">
    <property type="term" value="P:carbohydrate metabolic process"/>
    <property type="evidence" value="ECO:0007669"/>
    <property type="project" value="UniProtKB-ARBA"/>
</dbReference>
<comment type="cofactor">
    <cofactor evidence="1">
        <name>Ca(2+)</name>
        <dbReference type="ChEBI" id="CHEBI:29108"/>
    </cofactor>
</comment>
<evidence type="ECO:0000256" key="4">
    <source>
        <dbReference type="ARBA" id="ARBA00022837"/>
    </source>
</evidence>
<evidence type="ECO:0000256" key="1">
    <source>
        <dbReference type="ARBA" id="ARBA00001913"/>
    </source>
</evidence>
<dbReference type="PANTHER" id="PTHR19277:SF125">
    <property type="entry name" value="B6"/>
    <property type="match status" value="1"/>
</dbReference>
<dbReference type="SUPFAM" id="SSF49899">
    <property type="entry name" value="Concanavalin A-like lectins/glucanases"/>
    <property type="match status" value="4"/>
</dbReference>
<gene>
    <name evidence="7" type="ORF">M23134_00803</name>
</gene>
<evidence type="ECO:0000313" key="7">
    <source>
        <dbReference type="EMBL" id="EAY25449.1"/>
    </source>
</evidence>
<dbReference type="InterPro" id="IPR026444">
    <property type="entry name" value="Secre_tail"/>
</dbReference>
<comment type="caution">
    <text evidence="7">The sequence shown here is derived from an EMBL/GenBank/DDBJ whole genome shotgun (WGS) entry which is preliminary data.</text>
</comment>
<dbReference type="GO" id="GO:0004553">
    <property type="term" value="F:hydrolase activity, hydrolyzing O-glycosyl compounds"/>
    <property type="evidence" value="ECO:0007669"/>
    <property type="project" value="UniProtKB-ARBA"/>
</dbReference>
<dbReference type="eggNOG" id="COG1572">
    <property type="taxonomic scope" value="Bacteria"/>
</dbReference>
<organism evidence="7 8">
    <name type="scientific">Microscilla marina ATCC 23134</name>
    <dbReference type="NCBI Taxonomy" id="313606"/>
    <lineage>
        <taxon>Bacteria</taxon>
        <taxon>Pseudomonadati</taxon>
        <taxon>Bacteroidota</taxon>
        <taxon>Cytophagia</taxon>
        <taxon>Cytophagales</taxon>
        <taxon>Microscillaceae</taxon>
        <taxon>Microscilla</taxon>
    </lineage>
</organism>
<dbReference type="Proteomes" id="UP000004095">
    <property type="component" value="Unassembled WGS sequence"/>
</dbReference>
<keyword evidence="4" id="KW-0106">Calcium</keyword>
<dbReference type="SMART" id="SM00560">
    <property type="entry name" value="LamGL"/>
    <property type="match status" value="1"/>
</dbReference>
<accession>A1ZVW7</accession>